<reference evidence="3 4" key="1">
    <citation type="submission" date="2015-02" db="EMBL/GenBank/DDBJ databases">
        <authorList>
            <person name="Ju K.-S."/>
            <person name="Doroghazi J.R."/>
            <person name="Metcalf W."/>
        </authorList>
    </citation>
    <scope>NUCLEOTIDE SEQUENCE [LARGE SCALE GENOMIC DNA]</scope>
    <source>
        <strain evidence="3 4">NRRL ISP-5550</strain>
    </source>
</reference>
<dbReference type="SUPFAM" id="SSF55874">
    <property type="entry name" value="ATPase domain of HSP90 chaperone/DNA topoisomerase II/histidine kinase"/>
    <property type="match status" value="1"/>
</dbReference>
<organism evidence="3 4">
    <name type="scientific">Streptomyces katrae</name>
    <dbReference type="NCBI Taxonomy" id="68223"/>
    <lineage>
        <taxon>Bacteria</taxon>
        <taxon>Bacillati</taxon>
        <taxon>Actinomycetota</taxon>
        <taxon>Actinomycetes</taxon>
        <taxon>Kitasatosporales</taxon>
        <taxon>Streptomycetaceae</taxon>
        <taxon>Streptomyces</taxon>
    </lineage>
</organism>
<dbReference type="PANTHER" id="PTHR35526:SF3">
    <property type="entry name" value="ANTI-SIGMA-F FACTOR RSBW"/>
    <property type="match status" value="1"/>
</dbReference>
<evidence type="ECO:0000313" key="3">
    <source>
        <dbReference type="EMBL" id="KJY29393.1"/>
    </source>
</evidence>
<dbReference type="EMBL" id="JZWV01000646">
    <property type="protein sequence ID" value="KJY29393.1"/>
    <property type="molecule type" value="Genomic_DNA"/>
</dbReference>
<dbReference type="InterPro" id="IPR036890">
    <property type="entry name" value="HATPase_C_sf"/>
</dbReference>
<evidence type="ECO:0000256" key="1">
    <source>
        <dbReference type="ARBA" id="ARBA00022527"/>
    </source>
</evidence>
<keyword evidence="1" id="KW-0808">Transferase</keyword>
<dbReference type="Proteomes" id="UP000033551">
    <property type="component" value="Unassembled WGS sequence"/>
</dbReference>
<dbReference type="InterPro" id="IPR050267">
    <property type="entry name" value="Anti-sigma-factor_SerPK"/>
</dbReference>
<gene>
    <name evidence="3" type="ORF">VR44_23070</name>
</gene>
<dbReference type="Pfam" id="PF13581">
    <property type="entry name" value="HATPase_c_2"/>
    <property type="match status" value="1"/>
</dbReference>
<protein>
    <recommendedName>
        <fullName evidence="2">Histidine kinase/HSP90-like ATPase domain-containing protein</fullName>
    </recommendedName>
</protein>
<dbReference type="GO" id="GO:0004674">
    <property type="term" value="F:protein serine/threonine kinase activity"/>
    <property type="evidence" value="ECO:0007669"/>
    <property type="project" value="UniProtKB-KW"/>
</dbReference>
<evidence type="ECO:0000313" key="4">
    <source>
        <dbReference type="Proteomes" id="UP000033551"/>
    </source>
</evidence>
<dbReference type="OrthoDB" id="4320214at2"/>
<dbReference type="AlphaFoldDB" id="A0A0F4J6I2"/>
<dbReference type="PANTHER" id="PTHR35526">
    <property type="entry name" value="ANTI-SIGMA-F FACTOR RSBW-RELATED"/>
    <property type="match status" value="1"/>
</dbReference>
<keyword evidence="1" id="KW-0418">Kinase</keyword>
<dbReference type="Gene3D" id="3.30.565.10">
    <property type="entry name" value="Histidine kinase-like ATPase, C-terminal domain"/>
    <property type="match status" value="1"/>
</dbReference>
<keyword evidence="1" id="KW-0723">Serine/threonine-protein kinase</keyword>
<comment type="caution">
    <text evidence="3">The sequence shown here is derived from an EMBL/GenBank/DDBJ whole genome shotgun (WGS) entry which is preliminary data.</text>
</comment>
<dbReference type="PATRIC" id="fig|68223.7.peg.554"/>
<dbReference type="CDD" id="cd16936">
    <property type="entry name" value="HATPase_RsbW-like"/>
    <property type="match status" value="1"/>
</dbReference>
<proteinExistence type="predicted"/>
<evidence type="ECO:0000259" key="2">
    <source>
        <dbReference type="Pfam" id="PF13581"/>
    </source>
</evidence>
<keyword evidence="4" id="KW-1185">Reference proteome</keyword>
<dbReference type="InterPro" id="IPR003594">
    <property type="entry name" value="HATPase_dom"/>
</dbReference>
<accession>A0A0F4J6I2</accession>
<sequence>MEVHEVTLPVTGTPEGAARARRTVMDEVSGWCRGAVTNELHGAEAVAGELLANAVRHGGAGTASITARLRGDRLRFEVRDQSSAVPRKLAGHPDAEHGRGLLIIAALADEHGVEQGSSGKSCWAEFDLAARPTTSVFPQPLDQRS</sequence>
<dbReference type="RefSeq" id="WP_045949487.1">
    <property type="nucleotide sequence ID" value="NZ_JZWV01000646.1"/>
</dbReference>
<name>A0A0F4J6I2_9ACTN</name>
<feature type="domain" description="Histidine kinase/HSP90-like ATPase" evidence="2">
    <location>
        <begin position="22"/>
        <end position="120"/>
    </location>
</feature>